<proteinExistence type="predicted"/>
<dbReference type="GO" id="GO:0051301">
    <property type="term" value="P:cell division"/>
    <property type="evidence" value="ECO:0007669"/>
    <property type="project" value="UniProtKB-KW"/>
</dbReference>
<sequence>MSRMIQRRPVQSSWPPRRLQNHPLPQVWRFSPASRPQPTGERVRDDRLARLEAVLWLSEEPLAANKIALLCEFRGADEVRAGIETLRKWYIEDESPFQIESVAGGFQLLTQPAMHPWLARLHRPVMELKLSPSAMETLAIVAYRQPVMRGAIESIRGVQCGDVLTQLMEKGLIRISGRHDSLGRPVLYGTTRKFLQLFGLNRISDLPDPDASNP</sequence>
<dbReference type="PANTHER" id="PTHR34298:SF2">
    <property type="entry name" value="SEGREGATION AND CONDENSATION PROTEIN B"/>
    <property type="match status" value="1"/>
</dbReference>
<gene>
    <name evidence="5" type="ORF">GMBLW1_07760</name>
</gene>
<dbReference type="AlphaFoldDB" id="A0A6C2YP60"/>
<dbReference type="NCBIfam" id="TIGR00281">
    <property type="entry name" value="SMC-Scp complex subunit ScpB"/>
    <property type="match status" value="1"/>
</dbReference>
<evidence type="ECO:0000256" key="4">
    <source>
        <dbReference type="ARBA" id="ARBA00023306"/>
    </source>
</evidence>
<dbReference type="Pfam" id="PF04079">
    <property type="entry name" value="SMC_ScpB"/>
    <property type="match status" value="1"/>
</dbReference>
<evidence type="ECO:0000313" key="6">
    <source>
        <dbReference type="Proteomes" id="UP000464378"/>
    </source>
</evidence>
<dbReference type="InParanoid" id="A0A6C2YP60"/>
<evidence type="ECO:0000256" key="1">
    <source>
        <dbReference type="ARBA" id="ARBA00022490"/>
    </source>
</evidence>
<keyword evidence="4" id="KW-0131">Cell cycle</keyword>
<dbReference type="EMBL" id="LR593887">
    <property type="protein sequence ID" value="VTS03639.1"/>
    <property type="molecule type" value="Genomic_DNA"/>
</dbReference>
<dbReference type="EMBL" id="LR586016">
    <property type="protein sequence ID" value="VIP03184.1"/>
    <property type="molecule type" value="Genomic_DNA"/>
</dbReference>
<keyword evidence="3" id="KW-0159">Chromosome partition</keyword>
<evidence type="ECO:0000313" key="5">
    <source>
        <dbReference type="EMBL" id="VIP03184.1"/>
    </source>
</evidence>
<dbReference type="KEGG" id="tim:GMBLW1_07760"/>
<keyword evidence="6" id="KW-1185">Reference proteome</keyword>
<dbReference type="InterPro" id="IPR005234">
    <property type="entry name" value="ScpB_csome_segregation"/>
</dbReference>
<dbReference type="RefSeq" id="WP_162658276.1">
    <property type="nucleotide sequence ID" value="NZ_LR593887.1"/>
</dbReference>
<dbReference type="InterPro" id="IPR036390">
    <property type="entry name" value="WH_DNA-bd_sf"/>
</dbReference>
<dbReference type="PANTHER" id="PTHR34298">
    <property type="entry name" value="SEGREGATION AND CONDENSATION PROTEIN B"/>
    <property type="match status" value="1"/>
</dbReference>
<dbReference type="GO" id="GO:0051304">
    <property type="term" value="P:chromosome separation"/>
    <property type="evidence" value="ECO:0007669"/>
    <property type="project" value="InterPro"/>
</dbReference>
<dbReference type="Proteomes" id="UP000464378">
    <property type="component" value="Chromosome"/>
</dbReference>
<dbReference type="InterPro" id="IPR036388">
    <property type="entry name" value="WH-like_DNA-bd_sf"/>
</dbReference>
<protein>
    <recommendedName>
        <fullName evidence="7">SMC-Scp complex subunit ScpB</fullName>
    </recommendedName>
</protein>
<dbReference type="Gene3D" id="1.10.10.10">
    <property type="entry name" value="Winged helix-like DNA-binding domain superfamily/Winged helix DNA-binding domain"/>
    <property type="match status" value="2"/>
</dbReference>
<dbReference type="SUPFAM" id="SSF46785">
    <property type="entry name" value="Winged helix' DNA-binding domain"/>
    <property type="match status" value="2"/>
</dbReference>
<organism evidence="5">
    <name type="scientific">Tuwongella immobilis</name>
    <dbReference type="NCBI Taxonomy" id="692036"/>
    <lineage>
        <taxon>Bacteria</taxon>
        <taxon>Pseudomonadati</taxon>
        <taxon>Planctomycetota</taxon>
        <taxon>Planctomycetia</taxon>
        <taxon>Gemmatales</taxon>
        <taxon>Gemmataceae</taxon>
        <taxon>Tuwongella</taxon>
    </lineage>
</organism>
<accession>A0A6C2YP60</accession>
<evidence type="ECO:0008006" key="7">
    <source>
        <dbReference type="Google" id="ProtNLM"/>
    </source>
</evidence>
<keyword evidence="1" id="KW-0963">Cytoplasm</keyword>
<evidence type="ECO:0000256" key="3">
    <source>
        <dbReference type="ARBA" id="ARBA00022829"/>
    </source>
</evidence>
<evidence type="ECO:0000256" key="2">
    <source>
        <dbReference type="ARBA" id="ARBA00022618"/>
    </source>
</evidence>
<name>A0A6C2YP60_9BACT</name>
<keyword evidence="2" id="KW-0132">Cell division</keyword>
<reference evidence="5" key="1">
    <citation type="submission" date="2019-04" db="EMBL/GenBank/DDBJ databases">
        <authorList>
            <consortium name="Science for Life Laboratories"/>
        </authorList>
    </citation>
    <scope>NUCLEOTIDE SEQUENCE</scope>
    <source>
        <strain evidence="5">MBLW1</strain>
    </source>
</reference>